<dbReference type="GO" id="GO:0008168">
    <property type="term" value="F:methyltransferase activity"/>
    <property type="evidence" value="ECO:0007669"/>
    <property type="project" value="UniProtKB-KW"/>
</dbReference>
<proteinExistence type="predicted"/>
<dbReference type="Proteomes" id="UP000263377">
    <property type="component" value="Unassembled WGS sequence"/>
</dbReference>
<keyword evidence="2" id="KW-1185">Reference proteome</keyword>
<dbReference type="SUPFAM" id="SSF53335">
    <property type="entry name" value="S-adenosyl-L-methionine-dependent methyltransferases"/>
    <property type="match status" value="1"/>
</dbReference>
<comment type="caution">
    <text evidence="1">The sequence shown here is derived from an EMBL/GenBank/DDBJ whole genome shotgun (WGS) entry which is preliminary data.</text>
</comment>
<reference evidence="1 2" key="1">
    <citation type="submission" date="2018-08" db="EMBL/GenBank/DDBJ databases">
        <title>Diversity &amp; Physiological Properties of Lignin-Decomposing Actinobacteria from Soil.</title>
        <authorList>
            <person name="Roh S.G."/>
            <person name="Kim S.B."/>
        </authorList>
    </citation>
    <scope>NUCLEOTIDE SEQUENCE [LARGE SCALE GENOMIC DNA]</scope>
    <source>
        <strain evidence="1 2">MMS17-GH009</strain>
    </source>
</reference>
<dbReference type="Gene3D" id="3.40.50.150">
    <property type="entry name" value="Vaccinia Virus protein VP39"/>
    <property type="match status" value="1"/>
</dbReference>
<dbReference type="InterPro" id="IPR006764">
    <property type="entry name" value="SAM_dep_MeTrfase_SAV2177_type"/>
</dbReference>
<dbReference type="Pfam" id="PF04672">
    <property type="entry name" value="Methyltransf_19"/>
    <property type="match status" value="1"/>
</dbReference>
<accession>A0A372ZIN3</accession>
<sequence length="267" mass="28767">MGLYDGVDLRLNVPHSARMYDYFLGGFTNFAADREAAGHALAVAPWLRAAARVNRSFMQRSTRALAELGFDQFLDIGTGIPTSPNLHEVAQGVRPDARVVYADNDPIVLSHAQALLTGTPEGRTAYVEADATDPARLLAAPGLRETLDLSRPVALSLNALLHFVPDTHGAYELVEHLKSALVPGSALVVTHVSPEFAPEDIATLTRIYEAAGTAAQARTRLRIARFFDGWTLLEPGLVPIAQWRPSPDEAPVAAEEVSLYAGVAVRP</sequence>
<gene>
    <name evidence="1" type="ORF">DR950_40970</name>
</gene>
<evidence type="ECO:0000313" key="2">
    <source>
        <dbReference type="Proteomes" id="UP000263377"/>
    </source>
</evidence>
<keyword evidence="1" id="KW-0489">Methyltransferase</keyword>
<dbReference type="PIRSF" id="PIRSF017393">
    <property type="entry name" value="MTase_SAV2177"/>
    <property type="match status" value="1"/>
</dbReference>
<protein>
    <submittedName>
        <fullName evidence="1">SAM-dependent methyltransferase</fullName>
    </submittedName>
</protein>
<keyword evidence="1" id="KW-0808">Transferase</keyword>
<dbReference type="EMBL" id="QVIG01000003">
    <property type="protein sequence ID" value="RGD55703.1"/>
    <property type="molecule type" value="Genomic_DNA"/>
</dbReference>
<evidence type="ECO:0000313" key="1">
    <source>
        <dbReference type="EMBL" id="RGD55703.1"/>
    </source>
</evidence>
<name>A0A372ZIN3_9ACTN</name>
<dbReference type="InterPro" id="IPR029063">
    <property type="entry name" value="SAM-dependent_MTases_sf"/>
</dbReference>
<dbReference type="GO" id="GO:0032259">
    <property type="term" value="P:methylation"/>
    <property type="evidence" value="ECO:0007669"/>
    <property type="project" value="UniProtKB-KW"/>
</dbReference>
<dbReference type="AlphaFoldDB" id="A0A372ZIN3"/>
<dbReference type="RefSeq" id="WP_117493005.1">
    <property type="nucleotide sequence ID" value="NZ_QVIG01000003.1"/>
</dbReference>
<organism evidence="1 2">
    <name type="scientific">Kitasatospora xanthocidica</name>
    <dbReference type="NCBI Taxonomy" id="83382"/>
    <lineage>
        <taxon>Bacteria</taxon>
        <taxon>Bacillati</taxon>
        <taxon>Actinomycetota</taxon>
        <taxon>Actinomycetes</taxon>
        <taxon>Kitasatosporales</taxon>
        <taxon>Streptomycetaceae</taxon>
        <taxon>Kitasatospora</taxon>
    </lineage>
</organism>